<reference evidence="2 3" key="1">
    <citation type="submission" date="2016-06" db="EMBL/GenBank/DDBJ databases">
        <authorList>
            <person name="Kjaerup R.B."/>
            <person name="Dalgaard T.S."/>
            <person name="Juul-Madsen H.R."/>
        </authorList>
    </citation>
    <scope>NUCLEOTIDE SEQUENCE [LARGE SCALE GENOMIC DNA]</scope>
    <source>
        <strain evidence="2 3">Pb300</strain>
    </source>
</reference>
<dbReference type="InterPro" id="IPR052041">
    <property type="entry name" value="Nucleic_acid_metab_PIN/TRAM"/>
</dbReference>
<comment type="caution">
    <text evidence="2">The sequence shown here is derived from an EMBL/GenBank/DDBJ whole genome shotgun (WGS) entry which is preliminary data.</text>
</comment>
<organism evidence="2 3">
    <name type="scientific">Paracoccidioides brasiliensis</name>
    <dbReference type="NCBI Taxonomy" id="121759"/>
    <lineage>
        <taxon>Eukaryota</taxon>
        <taxon>Fungi</taxon>
        <taxon>Dikarya</taxon>
        <taxon>Ascomycota</taxon>
        <taxon>Pezizomycotina</taxon>
        <taxon>Eurotiomycetes</taxon>
        <taxon>Eurotiomycetidae</taxon>
        <taxon>Onygenales</taxon>
        <taxon>Ajellomycetaceae</taxon>
        <taxon>Paracoccidioides</taxon>
    </lineage>
</organism>
<dbReference type="Gene3D" id="1.10.8.80">
    <property type="entry name" value="Magnesium chelatase subunit I, C-Terminal domain"/>
    <property type="match status" value="1"/>
</dbReference>
<dbReference type="VEuPathDB" id="FungiDB:PABG_05856"/>
<sequence>MPGRTVRLGRVKPQTLDQCTKHQPLPLMLAAMVVCFKIEDLSDLEVVVLLSLVAREHCIIDTEGEALDDLENELILIARDIFGLSHATLNCSPETTLEEFSNAILTPDVERPDYDILSSFTSCETGRNAERSTIRSGQLSADKSSSQVPTGTVDDRKIVNIVIAKNFDRVSDEIQIQALDLIRTKRIYTRAAFHSAPNTFLFIPLVESKPQPLSSSFNRHLCDHIFMSYYHDPQNGFANLEDSTGWFPDDQGSMSSVVGKSSIPLFGKPDQAYVICDEHINTLRQLSNNVTVSADVNCYLQNIIVFLRMNRGVASGITSISSRHFYLLARCLAPLQRVDYLFPSLVALAARRVYRHRIRVVEPAGDRSMMYGSSLKAVGLVLADMTPETIIETVLVEIEPPL</sequence>
<protein>
    <submittedName>
        <fullName evidence="2">Uncharacterized protein</fullName>
    </submittedName>
</protein>
<evidence type="ECO:0000313" key="2">
    <source>
        <dbReference type="EMBL" id="ODH38313.1"/>
    </source>
</evidence>
<dbReference type="Proteomes" id="UP000242814">
    <property type="component" value="Unassembled WGS sequence"/>
</dbReference>
<evidence type="ECO:0000256" key="1">
    <source>
        <dbReference type="SAM" id="MobiDB-lite"/>
    </source>
</evidence>
<feature type="region of interest" description="Disordered" evidence="1">
    <location>
        <begin position="131"/>
        <end position="150"/>
    </location>
</feature>
<evidence type="ECO:0000313" key="3">
    <source>
        <dbReference type="Proteomes" id="UP000242814"/>
    </source>
</evidence>
<dbReference type="AlphaFoldDB" id="A0A1D2JJ40"/>
<dbReference type="VEuPathDB" id="FungiDB:PADG_06892"/>
<proteinExistence type="predicted"/>
<name>A0A1D2JJ40_PARBR</name>
<feature type="compositionally biased region" description="Polar residues" evidence="1">
    <location>
        <begin position="134"/>
        <end position="150"/>
    </location>
</feature>
<gene>
    <name evidence="2" type="ORF">ACO22_02414</name>
</gene>
<dbReference type="PANTHER" id="PTHR11603:SF132">
    <property type="entry name" value="C2H2-TYPE DOMAIN-CONTAINING PROTEIN"/>
    <property type="match status" value="1"/>
</dbReference>
<dbReference type="OrthoDB" id="5582146at2759"/>
<dbReference type="EMBL" id="LZYO01000074">
    <property type="protein sequence ID" value="ODH38313.1"/>
    <property type="molecule type" value="Genomic_DNA"/>
</dbReference>
<dbReference type="PANTHER" id="PTHR11603">
    <property type="entry name" value="AAA FAMILY ATPASE"/>
    <property type="match status" value="1"/>
</dbReference>
<accession>A0A1D2JJ40</accession>